<keyword evidence="11" id="KW-1185">Reference proteome</keyword>
<name>A0A9P4HPE0_9PEZI</name>
<dbReference type="CDD" id="cd03002">
    <property type="entry name" value="PDI_a_MPD1_like"/>
    <property type="match status" value="1"/>
</dbReference>
<keyword evidence="6" id="KW-0676">Redox-active center</keyword>
<evidence type="ECO:0000256" key="5">
    <source>
        <dbReference type="ARBA" id="ARBA00023235"/>
    </source>
</evidence>
<accession>A0A9P4HPE0</accession>
<dbReference type="EMBL" id="ML978748">
    <property type="protein sequence ID" value="KAF2084011.1"/>
    <property type="molecule type" value="Genomic_DNA"/>
</dbReference>
<dbReference type="EC" id="5.3.4.1" evidence="3"/>
<protein>
    <recommendedName>
        <fullName evidence="3">protein disulfide-isomerase</fullName>
        <ecNumber evidence="3">5.3.4.1</ecNumber>
    </recommendedName>
</protein>
<comment type="subcellular location">
    <subcellularLocation>
        <location evidence="2">Endoplasmic reticulum lumen</location>
    </subcellularLocation>
</comment>
<dbReference type="PROSITE" id="PS00194">
    <property type="entry name" value="THIOREDOXIN_1"/>
    <property type="match status" value="1"/>
</dbReference>
<dbReference type="GO" id="GO:0015035">
    <property type="term" value="F:protein-disulfide reductase activity"/>
    <property type="evidence" value="ECO:0007669"/>
    <property type="project" value="TreeGrafter"/>
</dbReference>
<evidence type="ECO:0000256" key="3">
    <source>
        <dbReference type="ARBA" id="ARBA00012723"/>
    </source>
</evidence>
<dbReference type="PROSITE" id="PS51352">
    <property type="entry name" value="THIOREDOXIN_2"/>
    <property type="match status" value="1"/>
</dbReference>
<comment type="catalytic activity">
    <reaction evidence="1">
        <text>Catalyzes the rearrangement of -S-S- bonds in proteins.</text>
        <dbReference type="EC" id="5.3.4.1"/>
    </reaction>
</comment>
<keyword evidence="4" id="KW-1015">Disulfide bond</keyword>
<feature type="chain" id="PRO_5040219458" description="protein disulfide-isomerase" evidence="8">
    <location>
        <begin position="23"/>
        <end position="478"/>
    </location>
</feature>
<dbReference type="InterPro" id="IPR036249">
    <property type="entry name" value="Thioredoxin-like_sf"/>
</dbReference>
<evidence type="ECO:0000313" key="10">
    <source>
        <dbReference type="EMBL" id="KAF2084011.1"/>
    </source>
</evidence>
<reference evidence="10" key="1">
    <citation type="journal article" date="2020" name="Stud. Mycol.">
        <title>101 Dothideomycetes genomes: a test case for predicting lifestyles and emergence of pathogens.</title>
        <authorList>
            <person name="Haridas S."/>
            <person name="Albert R."/>
            <person name="Binder M."/>
            <person name="Bloem J."/>
            <person name="Labutti K."/>
            <person name="Salamov A."/>
            <person name="Andreopoulos B."/>
            <person name="Baker S."/>
            <person name="Barry K."/>
            <person name="Bills G."/>
            <person name="Bluhm B."/>
            <person name="Cannon C."/>
            <person name="Castanera R."/>
            <person name="Culley D."/>
            <person name="Daum C."/>
            <person name="Ezra D."/>
            <person name="Gonzalez J."/>
            <person name="Henrissat B."/>
            <person name="Kuo A."/>
            <person name="Liang C."/>
            <person name="Lipzen A."/>
            <person name="Lutzoni F."/>
            <person name="Magnuson J."/>
            <person name="Mondo S."/>
            <person name="Nolan M."/>
            <person name="Ohm R."/>
            <person name="Pangilinan J."/>
            <person name="Park H.-J."/>
            <person name="Ramirez L."/>
            <person name="Alfaro M."/>
            <person name="Sun H."/>
            <person name="Tritt A."/>
            <person name="Yoshinaga Y."/>
            <person name="Zwiers L.-H."/>
            <person name="Turgeon B."/>
            <person name="Goodwin S."/>
            <person name="Spatafora J."/>
            <person name="Crous P."/>
            <person name="Grigoriev I."/>
        </authorList>
    </citation>
    <scope>NUCLEOTIDE SEQUENCE</scope>
    <source>
        <strain evidence="10">CBS 121410</strain>
    </source>
</reference>
<feature type="compositionally biased region" description="Low complexity" evidence="7">
    <location>
        <begin position="254"/>
        <end position="266"/>
    </location>
</feature>
<dbReference type="SUPFAM" id="SSF52833">
    <property type="entry name" value="Thioredoxin-like"/>
    <property type="match status" value="2"/>
</dbReference>
<organism evidence="10 11">
    <name type="scientific">Saccharata proteae CBS 121410</name>
    <dbReference type="NCBI Taxonomy" id="1314787"/>
    <lineage>
        <taxon>Eukaryota</taxon>
        <taxon>Fungi</taxon>
        <taxon>Dikarya</taxon>
        <taxon>Ascomycota</taxon>
        <taxon>Pezizomycotina</taxon>
        <taxon>Dothideomycetes</taxon>
        <taxon>Dothideomycetes incertae sedis</taxon>
        <taxon>Botryosphaeriales</taxon>
        <taxon>Saccharataceae</taxon>
        <taxon>Saccharata</taxon>
    </lineage>
</organism>
<dbReference type="GO" id="GO:0034976">
    <property type="term" value="P:response to endoplasmic reticulum stress"/>
    <property type="evidence" value="ECO:0007669"/>
    <property type="project" value="TreeGrafter"/>
</dbReference>
<sequence>MLPPKVLAALAASFLLTTPVAAEGIYSKSSPVLEVDAKTYPKLIANSNHTSIVEFYAPWCGHCRNLKPAYEKAAKNLDGLAKVAAMNCDDDANKPFCGSMGVKGFPTLKIVKPGKKPGRPIVEDYQGARTAKAIVDAVVDKIPNHVKRIGDKDIEDWLNTNKESPKAILFTEKGTTSALLRALAVDFLGSIEVAQVRSKEAKTVEKFNVEKFPTLVLLPGGAKEARVYTGELKKTQMTAFLMQAASPNPDPAPKAESSASASAKASVTEETLEDFSNPTESPDPNVVGDDTPKPVEIKDLPPAIKMLDTETALQNACLTSKSSNCILAFLPTRSDATEPLPDDARDAIASLGEIMRKHRKGGSKLFPFYSLPVDNEGAAQLRKALGLKDEGIELVLTSAKRGWWKHYDGSEYTQASVEDWVDAVRMGEGKKEKLPEGVVQEAKEQVEAIEEKTEEKAEQQPIKIEVEEIVEEVGHDEL</sequence>
<evidence type="ECO:0000256" key="4">
    <source>
        <dbReference type="ARBA" id="ARBA00023157"/>
    </source>
</evidence>
<comment type="caution">
    <text evidence="10">The sequence shown here is derived from an EMBL/GenBank/DDBJ whole genome shotgun (WGS) entry which is preliminary data.</text>
</comment>
<feature type="signal peptide" evidence="8">
    <location>
        <begin position="1"/>
        <end position="22"/>
    </location>
</feature>
<dbReference type="GO" id="GO:0003756">
    <property type="term" value="F:protein disulfide isomerase activity"/>
    <property type="evidence" value="ECO:0007669"/>
    <property type="project" value="UniProtKB-EC"/>
</dbReference>
<dbReference type="Proteomes" id="UP000799776">
    <property type="component" value="Unassembled WGS sequence"/>
</dbReference>
<dbReference type="InterPro" id="IPR013766">
    <property type="entry name" value="Thioredoxin_domain"/>
</dbReference>
<dbReference type="InterPro" id="IPR017937">
    <property type="entry name" value="Thioredoxin_CS"/>
</dbReference>
<evidence type="ECO:0000313" key="11">
    <source>
        <dbReference type="Proteomes" id="UP000799776"/>
    </source>
</evidence>
<dbReference type="GO" id="GO:0005788">
    <property type="term" value="C:endoplasmic reticulum lumen"/>
    <property type="evidence" value="ECO:0007669"/>
    <property type="project" value="UniProtKB-SubCell"/>
</dbReference>
<keyword evidence="5" id="KW-0413">Isomerase</keyword>
<dbReference type="Gene3D" id="3.40.30.10">
    <property type="entry name" value="Glutaredoxin"/>
    <property type="match status" value="2"/>
</dbReference>
<evidence type="ECO:0000256" key="7">
    <source>
        <dbReference type="SAM" id="MobiDB-lite"/>
    </source>
</evidence>
<proteinExistence type="predicted"/>
<evidence type="ECO:0000256" key="2">
    <source>
        <dbReference type="ARBA" id="ARBA00004319"/>
    </source>
</evidence>
<dbReference type="Pfam" id="PF00085">
    <property type="entry name" value="Thioredoxin"/>
    <property type="match status" value="1"/>
</dbReference>
<evidence type="ECO:0000256" key="8">
    <source>
        <dbReference type="SAM" id="SignalP"/>
    </source>
</evidence>
<dbReference type="PANTHER" id="PTHR45815">
    <property type="entry name" value="PROTEIN DISULFIDE-ISOMERASE A6"/>
    <property type="match status" value="1"/>
</dbReference>
<feature type="region of interest" description="Disordered" evidence="7">
    <location>
        <begin position="244"/>
        <end position="297"/>
    </location>
</feature>
<dbReference type="InterPro" id="IPR057305">
    <property type="entry name" value="Thioredox_PDIA6_C"/>
</dbReference>
<keyword evidence="8" id="KW-0732">Signal</keyword>
<evidence type="ECO:0000256" key="1">
    <source>
        <dbReference type="ARBA" id="ARBA00001182"/>
    </source>
</evidence>
<dbReference type="PRINTS" id="PR00421">
    <property type="entry name" value="THIOREDOXIN"/>
</dbReference>
<dbReference type="PANTHER" id="PTHR45815:SF3">
    <property type="entry name" value="PROTEIN DISULFIDE-ISOMERASE A6"/>
    <property type="match status" value="1"/>
</dbReference>
<dbReference type="AlphaFoldDB" id="A0A9P4HPE0"/>
<dbReference type="OrthoDB" id="10264505at2759"/>
<dbReference type="Pfam" id="PF24541">
    <property type="entry name" value="Thioredox_PDIA6_C"/>
    <property type="match status" value="1"/>
</dbReference>
<evidence type="ECO:0000259" key="9">
    <source>
        <dbReference type="PROSITE" id="PS51352"/>
    </source>
</evidence>
<gene>
    <name evidence="10" type="ORF">K490DRAFT_76124</name>
</gene>
<evidence type="ECO:0000256" key="6">
    <source>
        <dbReference type="ARBA" id="ARBA00023284"/>
    </source>
</evidence>
<feature type="domain" description="Thioredoxin" evidence="9">
    <location>
        <begin position="5"/>
        <end position="144"/>
    </location>
</feature>